<feature type="region of interest" description="Disordered" evidence="11">
    <location>
        <begin position="390"/>
        <end position="460"/>
    </location>
</feature>
<dbReference type="SUPFAM" id="SSF56024">
    <property type="entry name" value="Phospholipase D/nuclease"/>
    <property type="match status" value="2"/>
</dbReference>
<keyword evidence="7" id="KW-0234">DNA repair</keyword>
<dbReference type="GO" id="GO:0006281">
    <property type="term" value="P:DNA repair"/>
    <property type="evidence" value="ECO:0007669"/>
    <property type="project" value="UniProtKB-KW"/>
</dbReference>
<feature type="binding site" evidence="10">
    <location>
        <position position="837"/>
    </location>
    <ligand>
        <name>substrate</name>
    </ligand>
</feature>
<evidence type="ECO:0000313" key="14">
    <source>
        <dbReference type="Proteomes" id="UP000807353"/>
    </source>
</evidence>
<dbReference type="Pfam" id="PF00657">
    <property type="entry name" value="Lipase_GDSL"/>
    <property type="match status" value="1"/>
</dbReference>
<keyword evidence="4" id="KW-0227">DNA damage</keyword>
<evidence type="ECO:0000256" key="2">
    <source>
        <dbReference type="ARBA" id="ARBA00010205"/>
    </source>
</evidence>
<dbReference type="PANTHER" id="PTHR12415">
    <property type="entry name" value="TYROSYL-DNA PHOSPHODIESTERASE 1"/>
    <property type="match status" value="1"/>
</dbReference>
<feature type="compositionally biased region" description="Basic and acidic residues" evidence="11">
    <location>
        <begin position="360"/>
        <end position="369"/>
    </location>
</feature>
<dbReference type="Gene3D" id="3.40.50.1110">
    <property type="entry name" value="SGNH hydrolase"/>
    <property type="match status" value="1"/>
</dbReference>
<feature type="active site" description="Proton donor/acceptor" evidence="9">
    <location>
        <position position="835"/>
    </location>
</feature>
<keyword evidence="3" id="KW-0540">Nuclease</keyword>
<feature type="binding site" evidence="10">
    <location>
        <position position="569"/>
    </location>
    <ligand>
        <name>substrate</name>
    </ligand>
</feature>
<sequence length="953" mass="106619">MFFFSSAPWAFGVFLIAQTVTATLDFPVIINTTSPLTLAIKPACGTLDSATFTEINTGINLSATRPFSHQRTIVAFGDSWTSNGANGSIPVPPIVWPPSPSAGSRITSNRRASNGFVWVEVLANSLGAKLLNYAWGGAIIDNFAWNTTSPLNKTASQRTDFVAETKLFLLQGRYLDSLVPSQTLYTVAFGINDEGQYEIAGGDWDLAYDTYTKKLDQLQASGAKNILIHGMYKSHPNSDILQNKIFQYLRNAHVMNGTAVAFVNLERLFTAISSDPSPFGYRGNPTCLISTSTSNSGYSHDFVRMNANEDDDIVRAIALSLADLKKPEVINLESDTEEEDDEEIRFQAELQRALNTSKAEASRTSRENAKSSAPELQAVIPTSAFLSERAKLEKERRERQKRLRPDVIDDDHDHDSGREDDEPPAKRQRLSSSSGVRADKGKANTASLYRSSSSASAAVPTTNVPTIEQVFWGGEFRQTATRHAEPRKDGQPTFRLTEILGKKSDLSFAIMSSYSLDFSWIYEFFDRSVPVIMVAQPDATGQPSLKNVLPNWIKTTPLLRGGRGCMHMKFMLLFYKTGRLRVVVSTANLIAYDYRDMENTVWLQDLPLRSSRIPHDPKVTDDFASVLQRVLYSVNVEPALKTMIKDNVRHFSVIPMLRVTAFTSSQHPDLPLKAIEELRMFWDWSKVKAHLVPSIAGKHEGWPAVVKTGHPRLMVINARHVFTWPEHLFSALTTENDPQGSSLGNYTTQWLNEFHWSARGESAEDWLDEPKKRREKLPFPSVKVVFPTRATVQKSQLGEEGGGTIFCRRKQWVAKNFPRDHFYDSKSKGGPVLMHSKMILATYKVPSSSNNRNELEDSETEDDSDSDVQIIQPAIGWAYIGSHNFTPSAWGTLSGSGFNPILNISNYELGVMFPLKDEAAVDRVACWERPPKKYARGNDEPWMQEESIYHQDG</sequence>
<keyword evidence="5" id="KW-0378">Hydrolase</keyword>
<dbReference type="GO" id="GO:0003697">
    <property type="term" value="F:single-stranded DNA binding"/>
    <property type="evidence" value="ECO:0007669"/>
    <property type="project" value="TreeGrafter"/>
</dbReference>
<gene>
    <name evidence="13" type="ORF">BDZ94DRAFT_1310618</name>
</gene>
<organism evidence="13 14">
    <name type="scientific">Collybia nuda</name>
    <dbReference type="NCBI Taxonomy" id="64659"/>
    <lineage>
        <taxon>Eukaryota</taxon>
        <taxon>Fungi</taxon>
        <taxon>Dikarya</taxon>
        <taxon>Basidiomycota</taxon>
        <taxon>Agaricomycotina</taxon>
        <taxon>Agaricomycetes</taxon>
        <taxon>Agaricomycetidae</taxon>
        <taxon>Agaricales</taxon>
        <taxon>Tricholomatineae</taxon>
        <taxon>Clitocybaceae</taxon>
        <taxon>Collybia</taxon>
    </lineage>
</organism>
<dbReference type="GO" id="GO:0005634">
    <property type="term" value="C:nucleus"/>
    <property type="evidence" value="ECO:0007669"/>
    <property type="project" value="UniProtKB-SubCell"/>
</dbReference>
<feature type="region of interest" description="Disordered" evidence="11">
    <location>
        <begin position="355"/>
        <end position="376"/>
    </location>
</feature>
<comment type="subcellular location">
    <subcellularLocation>
        <location evidence="1">Nucleus</location>
    </subcellularLocation>
</comment>
<keyword evidence="14" id="KW-1185">Reference proteome</keyword>
<protein>
    <submittedName>
        <fullName evidence="13">Tyrosyl-DNA phosphodiesterase-domain-containing protein</fullName>
    </submittedName>
</protein>
<keyword evidence="12" id="KW-0732">Signal</keyword>
<evidence type="ECO:0000256" key="7">
    <source>
        <dbReference type="ARBA" id="ARBA00023204"/>
    </source>
</evidence>
<reference evidence="13" key="1">
    <citation type="submission" date="2020-11" db="EMBL/GenBank/DDBJ databases">
        <authorList>
            <consortium name="DOE Joint Genome Institute"/>
            <person name="Ahrendt S."/>
            <person name="Riley R."/>
            <person name="Andreopoulos W."/>
            <person name="Labutti K."/>
            <person name="Pangilinan J."/>
            <person name="Ruiz-Duenas F.J."/>
            <person name="Barrasa J.M."/>
            <person name="Sanchez-Garcia M."/>
            <person name="Camarero S."/>
            <person name="Miyauchi S."/>
            <person name="Serrano A."/>
            <person name="Linde D."/>
            <person name="Babiker R."/>
            <person name="Drula E."/>
            <person name="Ayuso-Fernandez I."/>
            <person name="Pacheco R."/>
            <person name="Padilla G."/>
            <person name="Ferreira P."/>
            <person name="Barriuso J."/>
            <person name="Kellner H."/>
            <person name="Castanera R."/>
            <person name="Alfaro M."/>
            <person name="Ramirez L."/>
            <person name="Pisabarro A.G."/>
            <person name="Kuo A."/>
            <person name="Tritt A."/>
            <person name="Lipzen A."/>
            <person name="He G."/>
            <person name="Yan M."/>
            <person name="Ng V."/>
            <person name="Cullen D."/>
            <person name="Martin F."/>
            <person name="Rosso M.-N."/>
            <person name="Henrissat B."/>
            <person name="Hibbett D."/>
            <person name="Martinez A.T."/>
            <person name="Grigoriev I.V."/>
        </authorList>
    </citation>
    <scope>NUCLEOTIDE SEQUENCE</scope>
    <source>
        <strain evidence="13">CBS 247.69</strain>
    </source>
</reference>
<dbReference type="AlphaFoldDB" id="A0A9P6CD30"/>
<evidence type="ECO:0000256" key="6">
    <source>
        <dbReference type="ARBA" id="ARBA00022839"/>
    </source>
</evidence>
<dbReference type="CDD" id="cd09122">
    <property type="entry name" value="PLDc_Tdp1_1"/>
    <property type="match status" value="1"/>
</dbReference>
<proteinExistence type="inferred from homology"/>
<evidence type="ECO:0000256" key="9">
    <source>
        <dbReference type="PIRSR" id="PIRSR610347-1"/>
    </source>
</evidence>
<feature type="chain" id="PRO_5040187180" evidence="12">
    <location>
        <begin position="23"/>
        <end position="953"/>
    </location>
</feature>
<dbReference type="Pfam" id="PF06087">
    <property type="entry name" value="Tyr-DNA_phospho"/>
    <property type="match status" value="2"/>
</dbReference>
<evidence type="ECO:0000256" key="11">
    <source>
        <dbReference type="SAM" id="MobiDB-lite"/>
    </source>
</evidence>
<evidence type="ECO:0000313" key="13">
    <source>
        <dbReference type="EMBL" id="KAF9461346.1"/>
    </source>
</evidence>
<evidence type="ECO:0000256" key="5">
    <source>
        <dbReference type="ARBA" id="ARBA00022801"/>
    </source>
</evidence>
<dbReference type="GO" id="GO:0017005">
    <property type="term" value="F:3'-tyrosyl-DNA phosphodiesterase activity"/>
    <property type="evidence" value="ECO:0007669"/>
    <property type="project" value="TreeGrafter"/>
</dbReference>
<dbReference type="Gene3D" id="3.30.870.10">
    <property type="entry name" value="Endonuclease Chain A"/>
    <property type="match status" value="2"/>
</dbReference>
<dbReference type="EMBL" id="MU150285">
    <property type="protein sequence ID" value="KAF9461346.1"/>
    <property type="molecule type" value="Genomic_DNA"/>
</dbReference>
<feature type="compositionally biased region" description="Basic and acidic residues" evidence="11">
    <location>
        <begin position="390"/>
        <end position="417"/>
    </location>
</feature>
<keyword evidence="6" id="KW-0269">Exonuclease</keyword>
<comment type="caution">
    <text evidence="13">The sequence shown here is derived from an EMBL/GenBank/DDBJ whole genome shotgun (WGS) entry which is preliminary data.</text>
</comment>
<evidence type="ECO:0000256" key="4">
    <source>
        <dbReference type="ARBA" id="ARBA00022763"/>
    </source>
</evidence>
<evidence type="ECO:0000256" key="3">
    <source>
        <dbReference type="ARBA" id="ARBA00022722"/>
    </source>
</evidence>
<evidence type="ECO:0000256" key="10">
    <source>
        <dbReference type="PIRSR" id="PIRSR610347-2"/>
    </source>
</evidence>
<dbReference type="InterPro" id="IPR001087">
    <property type="entry name" value="GDSL"/>
</dbReference>
<dbReference type="CDD" id="cd09123">
    <property type="entry name" value="PLDc_Tdp1_2"/>
    <property type="match status" value="1"/>
</dbReference>
<comment type="similarity">
    <text evidence="2">Belongs to the tyrosyl-DNA phosphodiesterase family.</text>
</comment>
<dbReference type="OrthoDB" id="1600564at2759"/>
<keyword evidence="8" id="KW-0539">Nucleus</keyword>
<dbReference type="GO" id="GO:0003690">
    <property type="term" value="F:double-stranded DNA binding"/>
    <property type="evidence" value="ECO:0007669"/>
    <property type="project" value="TreeGrafter"/>
</dbReference>
<feature type="active site" description="Nucleophile" evidence="9">
    <location>
        <position position="567"/>
    </location>
</feature>
<dbReference type="SUPFAM" id="SSF52266">
    <property type="entry name" value="SGNH hydrolase"/>
    <property type="match status" value="1"/>
</dbReference>
<dbReference type="PANTHER" id="PTHR12415:SF0">
    <property type="entry name" value="TYROSYL-DNA PHOSPHODIESTERASE 1"/>
    <property type="match status" value="1"/>
</dbReference>
<evidence type="ECO:0000256" key="8">
    <source>
        <dbReference type="ARBA" id="ARBA00023242"/>
    </source>
</evidence>
<dbReference type="GO" id="GO:0004527">
    <property type="term" value="F:exonuclease activity"/>
    <property type="evidence" value="ECO:0007669"/>
    <property type="project" value="UniProtKB-KW"/>
</dbReference>
<evidence type="ECO:0000256" key="12">
    <source>
        <dbReference type="SAM" id="SignalP"/>
    </source>
</evidence>
<dbReference type="InterPro" id="IPR036514">
    <property type="entry name" value="SGNH_hydro_sf"/>
</dbReference>
<dbReference type="InterPro" id="IPR010347">
    <property type="entry name" value="Tdp1"/>
</dbReference>
<evidence type="ECO:0000256" key="1">
    <source>
        <dbReference type="ARBA" id="ARBA00004123"/>
    </source>
</evidence>
<dbReference type="Proteomes" id="UP000807353">
    <property type="component" value="Unassembled WGS sequence"/>
</dbReference>
<accession>A0A9P6CD30</accession>
<name>A0A9P6CD30_9AGAR</name>
<feature type="signal peptide" evidence="12">
    <location>
        <begin position="1"/>
        <end position="22"/>
    </location>
</feature>